<sequence>MDGLGIVSGTSFGSIADHSIGTKGQSACDDWHALVFWRKGGSEILLREFATRANDDLSQYKCIAVRKKVFLVFWLEMLKINN</sequence>
<proteinExistence type="predicted"/>
<comment type="caution">
    <text evidence="1">The sequence shown here is derived from an EMBL/GenBank/DDBJ whole genome shotgun (WGS) entry which is preliminary data.</text>
</comment>
<accession>A0A1J5QLR5</accession>
<protein>
    <submittedName>
        <fullName evidence="1">Uncharacterized protein</fullName>
    </submittedName>
</protein>
<evidence type="ECO:0000313" key="1">
    <source>
        <dbReference type="EMBL" id="OIQ80871.1"/>
    </source>
</evidence>
<gene>
    <name evidence="1" type="ORF">GALL_373680</name>
</gene>
<dbReference type="EMBL" id="MLJW01001000">
    <property type="protein sequence ID" value="OIQ80871.1"/>
    <property type="molecule type" value="Genomic_DNA"/>
</dbReference>
<name>A0A1J5QLR5_9ZZZZ</name>
<organism evidence="1">
    <name type="scientific">mine drainage metagenome</name>
    <dbReference type="NCBI Taxonomy" id="410659"/>
    <lineage>
        <taxon>unclassified sequences</taxon>
        <taxon>metagenomes</taxon>
        <taxon>ecological metagenomes</taxon>
    </lineage>
</organism>
<reference evidence="1" key="1">
    <citation type="submission" date="2016-10" db="EMBL/GenBank/DDBJ databases">
        <title>Sequence of Gallionella enrichment culture.</title>
        <authorList>
            <person name="Poehlein A."/>
            <person name="Muehling M."/>
            <person name="Daniel R."/>
        </authorList>
    </citation>
    <scope>NUCLEOTIDE SEQUENCE</scope>
</reference>
<dbReference type="AlphaFoldDB" id="A0A1J5QLR5"/>